<feature type="region of interest" description="Disordered" evidence="9">
    <location>
        <begin position="266"/>
        <end position="289"/>
    </location>
</feature>
<accession>A0A0C9RK48</accession>
<feature type="region of interest" description="Disordered" evidence="9">
    <location>
        <begin position="1"/>
        <end position="41"/>
    </location>
</feature>
<keyword evidence="4" id="KW-0010">Activator</keyword>
<dbReference type="EMBL" id="GCHU01013871">
    <property type="protein sequence ID" value="JAG86936.1"/>
    <property type="molecule type" value="Transcribed_RNA"/>
</dbReference>
<dbReference type="SMART" id="SM00521">
    <property type="entry name" value="CBF"/>
    <property type="match status" value="1"/>
</dbReference>
<feature type="region of interest" description="Disordered" evidence="9">
    <location>
        <begin position="214"/>
        <end position="234"/>
    </location>
</feature>
<evidence type="ECO:0000256" key="9">
    <source>
        <dbReference type="SAM" id="MobiDB-lite"/>
    </source>
</evidence>
<dbReference type="PRINTS" id="PR00616">
    <property type="entry name" value="CCAATSUBUNTB"/>
</dbReference>
<dbReference type="InterPro" id="IPR018362">
    <property type="entry name" value="CCAAT-binding_factor_CS"/>
</dbReference>
<keyword evidence="6 8" id="KW-0539">Nucleus</keyword>
<name>A0A0C9RK48_9CONI</name>
<dbReference type="PANTHER" id="PTHR12632">
    <property type="entry name" value="TRANSCRIPTION FACTOR NF-Y ALPHA-RELATED"/>
    <property type="match status" value="1"/>
</dbReference>
<protein>
    <recommendedName>
        <fullName evidence="8">Nuclear transcription factor Y subunit</fullName>
    </recommendedName>
</protein>
<dbReference type="GO" id="GO:0003677">
    <property type="term" value="F:DNA binding"/>
    <property type="evidence" value="ECO:0007669"/>
    <property type="project" value="UniProtKB-KW"/>
</dbReference>
<organism evidence="10">
    <name type="scientific">Wollemia nobilis</name>
    <dbReference type="NCBI Taxonomy" id="56998"/>
    <lineage>
        <taxon>Eukaryota</taxon>
        <taxon>Viridiplantae</taxon>
        <taxon>Streptophyta</taxon>
        <taxon>Embryophyta</taxon>
        <taxon>Tracheophyta</taxon>
        <taxon>Spermatophyta</taxon>
        <taxon>Pinopsida</taxon>
        <taxon>Pinidae</taxon>
        <taxon>Conifers II</taxon>
        <taxon>Araucariales</taxon>
        <taxon>Araucariaceae</taxon>
        <taxon>Wollemia</taxon>
    </lineage>
</organism>
<dbReference type="Gene3D" id="6.10.250.2430">
    <property type="match status" value="1"/>
</dbReference>
<evidence type="ECO:0000313" key="10">
    <source>
        <dbReference type="EMBL" id="JAG86936.1"/>
    </source>
</evidence>
<dbReference type="GO" id="GO:0016602">
    <property type="term" value="C:CCAAT-binding factor complex"/>
    <property type="evidence" value="ECO:0007669"/>
    <property type="project" value="InterPro"/>
</dbReference>
<feature type="compositionally biased region" description="Low complexity" evidence="9">
    <location>
        <begin position="25"/>
        <end position="34"/>
    </location>
</feature>
<evidence type="ECO:0000256" key="6">
    <source>
        <dbReference type="ARBA" id="ARBA00023242"/>
    </source>
</evidence>
<keyword evidence="5 8" id="KW-0804">Transcription</keyword>
<dbReference type="GO" id="GO:0003700">
    <property type="term" value="F:DNA-binding transcription factor activity"/>
    <property type="evidence" value="ECO:0007669"/>
    <property type="project" value="UniProtKB-UniRule"/>
</dbReference>
<proteinExistence type="inferred from homology"/>
<comment type="similarity">
    <text evidence="8">Belongs to the NFYA/HAP2 subunit family.</text>
</comment>
<evidence type="ECO:0000256" key="2">
    <source>
        <dbReference type="ARBA" id="ARBA00023015"/>
    </source>
</evidence>
<comment type="subcellular location">
    <subcellularLocation>
        <location evidence="1 8">Nucleus</location>
    </subcellularLocation>
</comment>
<feature type="compositionally biased region" description="Polar residues" evidence="9">
    <location>
        <begin position="267"/>
        <end position="278"/>
    </location>
</feature>
<dbReference type="PROSITE" id="PS51152">
    <property type="entry name" value="NFYA_HAP2_2"/>
    <property type="match status" value="1"/>
</dbReference>
<dbReference type="InterPro" id="IPR001289">
    <property type="entry name" value="NFYA"/>
</dbReference>
<evidence type="ECO:0000256" key="4">
    <source>
        <dbReference type="ARBA" id="ARBA00023159"/>
    </source>
</evidence>
<dbReference type="AlphaFoldDB" id="A0A0C9RK48"/>
<evidence type="ECO:0000256" key="5">
    <source>
        <dbReference type="ARBA" id="ARBA00023163"/>
    </source>
</evidence>
<evidence type="ECO:0000256" key="1">
    <source>
        <dbReference type="ARBA" id="ARBA00004123"/>
    </source>
</evidence>
<evidence type="ECO:0000256" key="7">
    <source>
        <dbReference type="ARBA" id="ARBA00025911"/>
    </source>
</evidence>
<keyword evidence="2 8" id="KW-0805">Transcription regulation</keyword>
<feature type="region of interest" description="Disordered" evidence="9">
    <location>
        <begin position="171"/>
        <end position="202"/>
    </location>
</feature>
<sequence length="289" mass="31558">MMQNPPKKLGTESSASDEQHHQHHQPVQQQQQVPSTGIAPTPADFVMRQTHLELGHSGGDALWQARPAFPYPDHYYGSYVAAYGPQMIPHMLGVQQAGLPLPPSDTVEEPVYVNAKQYHGILRRRQSRAKAESENKLIKSRKPYLHESRHLHALRRARGCGGRFLNTKKDGCKQNAMSGEKDSNDFTGQDNKVDTATSGKDGALLESNRIQQASDTAHMGNNTSTTLSGTVPSDQIGAGTSASNIGYYNYPQRQRFHQSAFHPLSGNAENGQVGSMVSNGGHHTAVATQ</sequence>
<feature type="compositionally biased region" description="Polar residues" evidence="9">
    <location>
        <begin position="185"/>
        <end position="198"/>
    </location>
</feature>
<comment type="function">
    <text evidence="8">Component of the sequence-specific heterotrimeric transcription factor (NF-Y) which specifically recognizes a 5'-CCAAT-3' box motif found in the promoters of its target genes.</text>
</comment>
<dbReference type="PROSITE" id="PS00686">
    <property type="entry name" value="NFYA_HAP2_1"/>
    <property type="match status" value="1"/>
</dbReference>
<keyword evidence="3 8" id="KW-0238">DNA-binding</keyword>
<reference evidence="10" key="1">
    <citation type="submission" date="2015-02" db="EMBL/GenBank/DDBJ databases">
        <title>A transcriptome of Wollemia nobilis - a relic of Gondwana.</title>
        <authorList>
            <person name="Chia J.Y."/>
            <person name="Leong Y.S."/>
            <person name="Abdul Karim S."/>
            <person name="Wan Azmi N."/>
            <person name="Hercus R."/>
            <person name="Croft L."/>
        </authorList>
    </citation>
    <scope>NUCLEOTIDE SEQUENCE</scope>
    <source>
        <strain evidence="10">MaeBrown</strain>
        <tissue evidence="10">Leaf</tissue>
    </source>
</reference>
<dbReference type="Pfam" id="PF02045">
    <property type="entry name" value="CBFB_NFYA"/>
    <property type="match status" value="1"/>
</dbReference>
<evidence type="ECO:0000256" key="8">
    <source>
        <dbReference type="RuleBase" id="RU367155"/>
    </source>
</evidence>
<evidence type="ECO:0000256" key="3">
    <source>
        <dbReference type="ARBA" id="ARBA00023125"/>
    </source>
</evidence>
<comment type="subunit">
    <text evidence="7">Heterotrimeric transcription factor composed of three components, NF-YA, NF-YB and NF-YC. NF-YB and NF-YC must interact and dimerize for NF-YA association and DNA binding.</text>
</comment>